<reference evidence="3" key="1">
    <citation type="journal article" date="2019" name="Int. J. Syst. Evol. Microbiol.">
        <title>The Global Catalogue of Microorganisms (GCM) 10K type strain sequencing project: providing services to taxonomists for standard genome sequencing and annotation.</title>
        <authorList>
            <consortium name="The Broad Institute Genomics Platform"/>
            <consortium name="The Broad Institute Genome Sequencing Center for Infectious Disease"/>
            <person name="Wu L."/>
            <person name="Ma J."/>
        </authorList>
    </citation>
    <scope>NUCLEOTIDE SEQUENCE [LARGE SCALE GENOMIC DNA]</scope>
    <source>
        <strain evidence="3">CCM 8702</strain>
    </source>
</reference>
<keyword evidence="3" id="KW-1185">Reference proteome</keyword>
<dbReference type="Proteomes" id="UP000605427">
    <property type="component" value="Unassembled WGS sequence"/>
</dbReference>
<dbReference type="Pfam" id="PF02810">
    <property type="entry name" value="SEC-C"/>
    <property type="match status" value="1"/>
</dbReference>
<gene>
    <name evidence="2" type="ORF">GCM10007362_44360</name>
</gene>
<name>A0ABQ2A6P1_9BACL</name>
<dbReference type="InterPro" id="IPR004027">
    <property type="entry name" value="SEC_C_motif"/>
</dbReference>
<organism evidence="2 3">
    <name type="scientific">Saccharibacillus endophyticus</name>
    <dbReference type="NCBI Taxonomy" id="2060666"/>
    <lineage>
        <taxon>Bacteria</taxon>
        <taxon>Bacillati</taxon>
        <taxon>Bacillota</taxon>
        <taxon>Bacilli</taxon>
        <taxon>Bacillales</taxon>
        <taxon>Paenibacillaceae</taxon>
        <taxon>Saccharibacillus</taxon>
    </lineage>
</organism>
<dbReference type="Gene3D" id="3.10.450.50">
    <property type="match status" value="1"/>
</dbReference>
<evidence type="ECO:0000313" key="3">
    <source>
        <dbReference type="Proteomes" id="UP000605427"/>
    </source>
</evidence>
<protein>
    <recommendedName>
        <fullName evidence="4">SEC-C domain-containing protein</fullName>
    </recommendedName>
</protein>
<dbReference type="SUPFAM" id="SSF103642">
    <property type="entry name" value="Sec-C motif"/>
    <property type="match status" value="1"/>
</dbReference>
<evidence type="ECO:0008006" key="4">
    <source>
        <dbReference type="Google" id="ProtNLM"/>
    </source>
</evidence>
<keyword evidence="1" id="KW-0175">Coiled coil</keyword>
<feature type="coiled-coil region" evidence="1">
    <location>
        <begin position="51"/>
        <end position="78"/>
    </location>
</feature>
<accession>A0ABQ2A6P1</accession>
<evidence type="ECO:0000256" key="1">
    <source>
        <dbReference type="SAM" id="Coils"/>
    </source>
</evidence>
<comment type="caution">
    <text evidence="2">The sequence shown here is derived from an EMBL/GenBank/DDBJ whole genome shotgun (WGS) entry which is preliminary data.</text>
</comment>
<evidence type="ECO:0000313" key="2">
    <source>
        <dbReference type="EMBL" id="GGH85884.1"/>
    </source>
</evidence>
<dbReference type="EMBL" id="BMDD01000006">
    <property type="protein sequence ID" value="GGH85884.1"/>
    <property type="molecule type" value="Genomic_DNA"/>
</dbReference>
<proteinExistence type="predicted"/>
<sequence length="192" mass="21201">MKIGRNDPCFCGSGKKYKKCCIDRDIAFADSVKFAERKKADPTFTPRSYYINRVTALNDRLQNEARSEELDAELMELAGDALDDLDGASLHAFTRYGEGFLPTERRLLQALANRLWGALVFGEFQEQEILRPLMAFAASTLAEGISEAAPIDGAVLTTDEDGNLLNSSLKRAAEGEEPEVFELDIQVEGSTL</sequence>
<dbReference type="RefSeq" id="WP_229714305.1">
    <property type="nucleotide sequence ID" value="NZ_BMDD01000006.1"/>
</dbReference>